<feature type="compositionally biased region" description="Basic residues" evidence="1">
    <location>
        <begin position="447"/>
        <end position="456"/>
    </location>
</feature>
<proteinExistence type="predicted"/>
<organism evidence="4 5">
    <name type="scientific">Salinimonas marina</name>
    <dbReference type="NCBI Taxonomy" id="2785918"/>
    <lineage>
        <taxon>Bacteria</taxon>
        <taxon>Pseudomonadati</taxon>
        <taxon>Pseudomonadota</taxon>
        <taxon>Gammaproteobacteria</taxon>
        <taxon>Alteromonadales</taxon>
        <taxon>Alteromonadaceae</taxon>
        <taxon>Alteromonas/Salinimonas group</taxon>
        <taxon>Salinimonas</taxon>
    </lineage>
</organism>
<feature type="region of interest" description="Disordered" evidence="1">
    <location>
        <begin position="360"/>
        <end position="382"/>
    </location>
</feature>
<dbReference type="EMBL" id="CP064795">
    <property type="protein sequence ID" value="QPG06345.1"/>
    <property type="molecule type" value="Genomic_DNA"/>
</dbReference>
<sequence>MIKKTTMAVAISLLFTGSVLGQQPADDVVEQPTITAPEEASLPEADPAVEEAPAPAATVAEVKQNQGIDDAYQHVSEQALGFVEHKRDKYRQQGKQVFIYAGSALIPVRPTHPNWGDARAMAYQEALQKAREALLRQLYLDVSSQTLRRSFKTNQLPEFTAKELEQSMMGAVLDKLVALSDAVIDKELEELGVDPAQYAAAPPSKRKQMMQNALTQTITTRARGNISGTMTMKSFEATDKNGNTAVSVVIATSNKMKNMLADFHQSKGQIAPVPARAKQPVRQFLQQNKADLMFTVGTKILWDEQGYPVLASFGMAGNECNPSDYESCVDNREFAFISARNSALANIAEAYNLQGTVASNETKGKDRSRTATTTKVEGNRTETSEELVTKILRETEQMSQMTSSVKGLVGIQTAMQWTAKHPVTQREVNGVVMLWHPQSEASTRTFKQNKPKKKASTHTAPEHYQAGGHEGLGSDDEDF</sequence>
<keyword evidence="2" id="KW-0732">Signal</keyword>
<evidence type="ECO:0000313" key="5">
    <source>
        <dbReference type="Proteomes" id="UP000595095"/>
    </source>
</evidence>
<dbReference type="Pfam" id="PF20891">
    <property type="entry name" value="DUF6844"/>
    <property type="match status" value="1"/>
</dbReference>
<feature type="region of interest" description="Disordered" evidence="1">
    <location>
        <begin position="439"/>
        <end position="479"/>
    </location>
</feature>
<evidence type="ECO:0000259" key="3">
    <source>
        <dbReference type="Pfam" id="PF20891"/>
    </source>
</evidence>
<dbReference type="InterPro" id="IPR049286">
    <property type="entry name" value="DUF6844"/>
</dbReference>
<reference evidence="4 5" key="1">
    <citation type="submission" date="2020-11" db="EMBL/GenBank/DDBJ databases">
        <title>Complete genome sequence for Salinimonas sp. strain G2-b.</title>
        <authorList>
            <person name="Park S.-J."/>
        </authorList>
    </citation>
    <scope>NUCLEOTIDE SEQUENCE [LARGE SCALE GENOMIC DNA]</scope>
    <source>
        <strain evidence="4 5">G2-b</strain>
    </source>
</reference>
<dbReference type="AlphaFoldDB" id="A0A7S9DYR0"/>
<evidence type="ECO:0000313" key="4">
    <source>
        <dbReference type="EMBL" id="QPG06345.1"/>
    </source>
</evidence>
<feature type="signal peptide" evidence="2">
    <location>
        <begin position="1"/>
        <end position="21"/>
    </location>
</feature>
<dbReference type="Proteomes" id="UP000595095">
    <property type="component" value="Chromosome"/>
</dbReference>
<accession>A0A7S9DYR0</accession>
<evidence type="ECO:0000256" key="2">
    <source>
        <dbReference type="SAM" id="SignalP"/>
    </source>
</evidence>
<gene>
    <name evidence="4" type="ORF">IT774_03885</name>
</gene>
<feature type="chain" id="PRO_5032395922" description="DUF6844 domain-containing protein" evidence="2">
    <location>
        <begin position="22"/>
        <end position="479"/>
    </location>
</feature>
<evidence type="ECO:0000256" key="1">
    <source>
        <dbReference type="SAM" id="MobiDB-lite"/>
    </source>
</evidence>
<dbReference type="KEGG" id="smaa:IT774_03885"/>
<feature type="domain" description="DUF6844" evidence="3">
    <location>
        <begin position="169"/>
        <end position="264"/>
    </location>
</feature>
<name>A0A7S9DYR0_9ALTE</name>
<protein>
    <recommendedName>
        <fullName evidence="3">DUF6844 domain-containing protein</fullName>
    </recommendedName>
</protein>
<keyword evidence="5" id="KW-1185">Reference proteome</keyword>
<dbReference type="RefSeq" id="WP_195811422.1">
    <property type="nucleotide sequence ID" value="NZ_CP064795.1"/>
</dbReference>